<evidence type="ECO:0000313" key="3">
    <source>
        <dbReference type="Proteomes" id="UP000814243"/>
    </source>
</evidence>
<proteinExistence type="predicted"/>
<accession>A0A922SM06</accession>
<dbReference type="AlphaFoldDB" id="A0A922SM06"/>
<feature type="region of interest" description="Disordered" evidence="1">
    <location>
        <begin position="84"/>
        <end position="109"/>
    </location>
</feature>
<organism evidence="2 3">
    <name type="scientific">Spodoptera exigua</name>
    <name type="common">Beet armyworm</name>
    <name type="synonym">Noctua fulgens</name>
    <dbReference type="NCBI Taxonomy" id="7107"/>
    <lineage>
        <taxon>Eukaryota</taxon>
        <taxon>Metazoa</taxon>
        <taxon>Ecdysozoa</taxon>
        <taxon>Arthropoda</taxon>
        <taxon>Hexapoda</taxon>
        <taxon>Insecta</taxon>
        <taxon>Pterygota</taxon>
        <taxon>Neoptera</taxon>
        <taxon>Endopterygota</taxon>
        <taxon>Lepidoptera</taxon>
        <taxon>Glossata</taxon>
        <taxon>Ditrysia</taxon>
        <taxon>Noctuoidea</taxon>
        <taxon>Noctuidae</taxon>
        <taxon>Amphipyrinae</taxon>
        <taxon>Spodoptera</taxon>
    </lineage>
</organism>
<protein>
    <recommendedName>
        <fullName evidence="4">Non-specific serine/threonine protein kinase</fullName>
    </recommendedName>
</protein>
<gene>
    <name evidence="2" type="ORF">HF086_007229</name>
</gene>
<sequence length="246" mass="26011">MFEELPWERACPSDARFAAWSTWWEANYGDAGAQPACGAAAPPSGPWRKLSGGALALLRRGLAPDPSRRAALAALRAAPWARARQWPENEERTWRSQPTGGEATDAPDDLSAADMDALISYSQPAHADDLLLGADAALGAPLGPGRRMTRVWLRGDEAGALGALGAALEARGHAWRRAGARGLVAELGAGGGAGAGVRLRAAALRCGACTLLELRRTRGCGLQFKRRFLELRDALAHLHAPPPDPH</sequence>
<comment type="caution">
    <text evidence="2">The sequence shown here is derived from an EMBL/GenBank/DDBJ whole genome shotgun (WGS) entry which is preliminary data.</text>
</comment>
<evidence type="ECO:0000313" key="2">
    <source>
        <dbReference type="EMBL" id="KAH9642109.1"/>
    </source>
</evidence>
<feature type="compositionally biased region" description="Basic and acidic residues" evidence="1">
    <location>
        <begin position="85"/>
        <end position="94"/>
    </location>
</feature>
<dbReference type="EMBL" id="JACEFF010000201">
    <property type="protein sequence ID" value="KAH9642109.1"/>
    <property type="molecule type" value="Genomic_DNA"/>
</dbReference>
<name>A0A922SM06_SPOEX</name>
<evidence type="ECO:0000256" key="1">
    <source>
        <dbReference type="SAM" id="MobiDB-lite"/>
    </source>
</evidence>
<dbReference type="Proteomes" id="UP000814243">
    <property type="component" value="Unassembled WGS sequence"/>
</dbReference>
<reference evidence="2" key="1">
    <citation type="journal article" date="2021" name="G3 (Bethesda)">
        <title>Genome and transcriptome analysis of the beet armyworm Spodoptera exigua reveals targets for pest control. .</title>
        <authorList>
            <person name="Simon S."/>
            <person name="Breeschoten T."/>
            <person name="Jansen H.J."/>
            <person name="Dirks R.P."/>
            <person name="Schranz M.E."/>
            <person name="Ros V.I.D."/>
        </authorList>
    </citation>
    <scope>NUCLEOTIDE SEQUENCE</scope>
    <source>
        <strain evidence="2">TB_SE_WUR_2020</strain>
    </source>
</reference>
<evidence type="ECO:0008006" key="4">
    <source>
        <dbReference type="Google" id="ProtNLM"/>
    </source>
</evidence>